<evidence type="ECO:0000313" key="2">
    <source>
        <dbReference type="Proteomes" id="UP000315440"/>
    </source>
</evidence>
<gene>
    <name evidence="1" type="ORF">Mal64_07920</name>
</gene>
<name>A0A5C5ZVX8_9BACT</name>
<protein>
    <submittedName>
        <fullName evidence="1">Uncharacterized protein</fullName>
    </submittedName>
</protein>
<dbReference type="Proteomes" id="UP000315440">
    <property type="component" value="Unassembled WGS sequence"/>
</dbReference>
<sequence>MTPRNNRRRRPAFVMIAALALLVIASALAVGWTTEVIRGRRQTRTLLMQRQAERLTEAALGRAAARLRADAGYDGETWRLTNADLGQSYADLGQSYAAEVFVRIDPATDAAERRVVAQAVLPPGDAARVRHTATLDLPSPNDPPTSAGDSAP</sequence>
<organism evidence="1 2">
    <name type="scientific">Pseudobythopirellula maris</name>
    <dbReference type="NCBI Taxonomy" id="2527991"/>
    <lineage>
        <taxon>Bacteria</taxon>
        <taxon>Pseudomonadati</taxon>
        <taxon>Planctomycetota</taxon>
        <taxon>Planctomycetia</taxon>
        <taxon>Pirellulales</taxon>
        <taxon>Lacipirellulaceae</taxon>
        <taxon>Pseudobythopirellula</taxon>
    </lineage>
</organism>
<keyword evidence="2" id="KW-1185">Reference proteome</keyword>
<proteinExistence type="predicted"/>
<accession>A0A5C5ZVX8</accession>
<comment type="caution">
    <text evidence="1">The sequence shown here is derived from an EMBL/GenBank/DDBJ whole genome shotgun (WGS) entry which is preliminary data.</text>
</comment>
<dbReference type="EMBL" id="SJPQ01000001">
    <property type="protein sequence ID" value="TWT90403.1"/>
    <property type="molecule type" value="Genomic_DNA"/>
</dbReference>
<reference evidence="1 2" key="1">
    <citation type="submission" date="2019-02" db="EMBL/GenBank/DDBJ databases">
        <title>Deep-cultivation of Planctomycetes and their phenomic and genomic characterization uncovers novel biology.</title>
        <authorList>
            <person name="Wiegand S."/>
            <person name="Jogler M."/>
            <person name="Boedeker C."/>
            <person name="Pinto D."/>
            <person name="Vollmers J."/>
            <person name="Rivas-Marin E."/>
            <person name="Kohn T."/>
            <person name="Peeters S.H."/>
            <person name="Heuer A."/>
            <person name="Rast P."/>
            <person name="Oberbeckmann S."/>
            <person name="Bunk B."/>
            <person name="Jeske O."/>
            <person name="Meyerdierks A."/>
            <person name="Storesund J.E."/>
            <person name="Kallscheuer N."/>
            <person name="Luecker S."/>
            <person name="Lage O.M."/>
            <person name="Pohl T."/>
            <person name="Merkel B.J."/>
            <person name="Hornburger P."/>
            <person name="Mueller R.-W."/>
            <person name="Bruemmer F."/>
            <person name="Labrenz M."/>
            <person name="Spormann A.M."/>
            <person name="Op Den Camp H."/>
            <person name="Overmann J."/>
            <person name="Amann R."/>
            <person name="Jetten M.S.M."/>
            <person name="Mascher T."/>
            <person name="Medema M.H."/>
            <person name="Devos D.P."/>
            <person name="Kaster A.-K."/>
            <person name="Ovreas L."/>
            <person name="Rohde M."/>
            <person name="Galperin M.Y."/>
            <person name="Jogler C."/>
        </authorList>
    </citation>
    <scope>NUCLEOTIDE SEQUENCE [LARGE SCALE GENOMIC DNA]</scope>
    <source>
        <strain evidence="1 2">Mal64</strain>
    </source>
</reference>
<dbReference type="RefSeq" id="WP_146397252.1">
    <property type="nucleotide sequence ID" value="NZ_SJPQ01000001.1"/>
</dbReference>
<dbReference type="AlphaFoldDB" id="A0A5C5ZVX8"/>
<evidence type="ECO:0000313" key="1">
    <source>
        <dbReference type="EMBL" id="TWT90403.1"/>
    </source>
</evidence>